<reference evidence="4" key="2">
    <citation type="submission" date="2015-01" db="EMBL/GenBank/DDBJ databases">
        <title>Evolutionary Origins and Diversification of the Mycorrhizal Mutualists.</title>
        <authorList>
            <consortium name="DOE Joint Genome Institute"/>
            <consortium name="Mycorrhizal Genomics Consortium"/>
            <person name="Kohler A."/>
            <person name="Kuo A."/>
            <person name="Nagy L.G."/>
            <person name="Floudas D."/>
            <person name="Copeland A."/>
            <person name="Barry K.W."/>
            <person name="Cichocki N."/>
            <person name="Veneault-Fourrey C."/>
            <person name="LaButti K."/>
            <person name="Lindquist E.A."/>
            <person name="Lipzen A."/>
            <person name="Lundell T."/>
            <person name="Morin E."/>
            <person name="Murat C."/>
            <person name="Riley R."/>
            <person name="Ohm R."/>
            <person name="Sun H."/>
            <person name="Tunlid A."/>
            <person name="Henrissat B."/>
            <person name="Grigoriev I.V."/>
            <person name="Hibbett D.S."/>
            <person name="Martin F."/>
        </authorList>
    </citation>
    <scope>NUCLEOTIDE SEQUENCE [LARGE SCALE GENOMIC DNA]</scope>
    <source>
        <strain evidence="4">Zn</strain>
    </source>
</reference>
<proteinExistence type="predicted"/>
<organism evidence="3 4">
    <name type="scientific">Oidiodendron maius (strain Zn)</name>
    <dbReference type="NCBI Taxonomy" id="913774"/>
    <lineage>
        <taxon>Eukaryota</taxon>
        <taxon>Fungi</taxon>
        <taxon>Dikarya</taxon>
        <taxon>Ascomycota</taxon>
        <taxon>Pezizomycotina</taxon>
        <taxon>Leotiomycetes</taxon>
        <taxon>Leotiomycetes incertae sedis</taxon>
        <taxon>Myxotrichaceae</taxon>
        <taxon>Oidiodendron</taxon>
    </lineage>
</organism>
<dbReference type="Proteomes" id="UP000054321">
    <property type="component" value="Unassembled WGS sequence"/>
</dbReference>
<evidence type="ECO:0000313" key="4">
    <source>
        <dbReference type="Proteomes" id="UP000054321"/>
    </source>
</evidence>
<dbReference type="AlphaFoldDB" id="A0A0C3GVW2"/>
<dbReference type="Pfam" id="PF00248">
    <property type="entry name" value="Aldo_ket_red"/>
    <property type="match status" value="1"/>
</dbReference>
<dbReference type="InterPro" id="IPR020471">
    <property type="entry name" value="AKR"/>
</dbReference>
<dbReference type="GO" id="GO:0070485">
    <property type="term" value="P:dehydro-D-arabinono-1,4-lactone biosynthetic process"/>
    <property type="evidence" value="ECO:0007669"/>
    <property type="project" value="TreeGrafter"/>
</dbReference>
<protein>
    <recommendedName>
        <fullName evidence="2">NADP-dependent oxidoreductase domain-containing protein</fullName>
    </recommendedName>
</protein>
<dbReference type="FunCoup" id="A0A0C3GVW2">
    <property type="interactions" value="210"/>
</dbReference>
<dbReference type="GO" id="GO:0045290">
    <property type="term" value="F:D-arabinose 1-dehydrogenase [NAD(P)+] activity"/>
    <property type="evidence" value="ECO:0007669"/>
    <property type="project" value="TreeGrafter"/>
</dbReference>
<name>A0A0C3GVW2_OIDMZ</name>
<dbReference type="OrthoDB" id="5286008at2759"/>
<keyword evidence="1" id="KW-0560">Oxidoreductase</keyword>
<dbReference type="Gene3D" id="3.20.20.100">
    <property type="entry name" value="NADP-dependent oxidoreductase domain"/>
    <property type="match status" value="1"/>
</dbReference>
<evidence type="ECO:0000313" key="3">
    <source>
        <dbReference type="EMBL" id="KIM95424.1"/>
    </source>
</evidence>
<dbReference type="InParanoid" id="A0A0C3GVW2"/>
<dbReference type="PANTHER" id="PTHR42686:SF1">
    <property type="entry name" value="GH17980P-RELATED"/>
    <property type="match status" value="1"/>
</dbReference>
<dbReference type="PANTHER" id="PTHR42686">
    <property type="entry name" value="GH17980P-RELATED"/>
    <property type="match status" value="1"/>
</dbReference>
<evidence type="ECO:0000259" key="2">
    <source>
        <dbReference type="Pfam" id="PF00248"/>
    </source>
</evidence>
<dbReference type="SUPFAM" id="SSF51430">
    <property type="entry name" value="NAD(P)-linked oxidoreductase"/>
    <property type="match status" value="1"/>
</dbReference>
<dbReference type="InterPro" id="IPR036812">
    <property type="entry name" value="NAD(P)_OxRdtase_dom_sf"/>
</dbReference>
<accession>A0A0C3GVW2</accession>
<keyword evidence="4" id="KW-1185">Reference proteome</keyword>
<dbReference type="InterPro" id="IPR023210">
    <property type="entry name" value="NADP_OxRdtase_dom"/>
</dbReference>
<dbReference type="STRING" id="913774.A0A0C3GVW2"/>
<dbReference type="EMBL" id="KN832887">
    <property type="protein sequence ID" value="KIM95424.1"/>
    <property type="molecule type" value="Genomic_DNA"/>
</dbReference>
<evidence type="ECO:0000256" key="1">
    <source>
        <dbReference type="ARBA" id="ARBA00023002"/>
    </source>
</evidence>
<feature type="domain" description="NADP-dependent oxidoreductase" evidence="2">
    <location>
        <begin position="22"/>
        <end position="327"/>
    </location>
</feature>
<reference evidence="3 4" key="1">
    <citation type="submission" date="2014-04" db="EMBL/GenBank/DDBJ databases">
        <authorList>
            <consortium name="DOE Joint Genome Institute"/>
            <person name="Kuo A."/>
            <person name="Martino E."/>
            <person name="Perotto S."/>
            <person name="Kohler A."/>
            <person name="Nagy L.G."/>
            <person name="Floudas D."/>
            <person name="Copeland A."/>
            <person name="Barry K.W."/>
            <person name="Cichocki N."/>
            <person name="Veneault-Fourrey C."/>
            <person name="LaButti K."/>
            <person name="Lindquist E.A."/>
            <person name="Lipzen A."/>
            <person name="Lundell T."/>
            <person name="Morin E."/>
            <person name="Murat C."/>
            <person name="Sun H."/>
            <person name="Tunlid A."/>
            <person name="Henrissat B."/>
            <person name="Grigoriev I.V."/>
            <person name="Hibbett D.S."/>
            <person name="Martin F."/>
            <person name="Nordberg H.P."/>
            <person name="Cantor M.N."/>
            <person name="Hua S.X."/>
        </authorList>
    </citation>
    <scope>NUCLEOTIDE SEQUENCE [LARGE SCALE GENOMIC DNA]</scope>
    <source>
        <strain evidence="3 4">Zn</strain>
    </source>
</reference>
<dbReference type="GO" id="GO:0005829">
    <property type="term" value="C:cytosol"/>
    <property type="evidence" value="ECO:0007669"/>
    <property type="project" value="TreeGrafter"/>
</dbReference>
<dbReference type="HOGENOM" id="CLU_023205_7_1_1"/>
<sequence length="390" mass="42834">MGTTEPNRSVLTPSLADQLPPLILGGAGFSYQQHPSPELLPVTTIVKRAFDLGLRAIDTSPYYEPSETLLGEALASPTIKSVYARSDYVLMTKVGRLTVDKFDYSPKWIRISVARSLERLKTTYLDVVFVHDVEFMPLLSTLTAISTLDSIAAEQPGVIRNIGISGYSLPTLVKLARLTRQHLHRPLDAVQVWAQLSLQNSTLATDPKYGIRSLRDAGVRCVCSSSPLAAGLLRDCGVPVGALGDWHPAPQGLREACITVAKWIAEHSEEVTGRKEDLASLALRFAIVKAWHIEREDAGRKVAVRTVVGVSSISDLEANVRAAQICLKPVAGRERDGIAVSNEVDEIAYMRDWPLFHEIRKFLRPWLDYDFSTGQKDLDAGIIPPGESNS</sequence>
<gene>
    <name evidence="3" type="ORF">OIDMADRAFT_59892</name>
</gene>